<keyword evidence="3" id="KW-1185">Reference proteome</keyword>
<feature type="compositionally biased region" description="Low complexity" evidence="1">
    <location>
        <begin position="36"/>
        <end position="53"/>
    </location>
</feature>
<proteinExistence type="predicted"/>
<dbReference type="Proteomes" id="UP000799779">
    <property type="component" value="Unassembled WGS sequence"/>
</dbReference>
<sequence length="155" mass="16707">MEEIRSTLLGVFIKLALPPPKGQGQHSGTVTGGNNGSVNGAPAAQGPAQQAPQSDSVDMTQNEWAHKLKVWNYAHPLSRIFGRYAPTNAPTGLKGTIALETRKKAERQLEGKLNDLQAEAQMARVIVFPGTHDEEEDSTAWMEGQPDPGPFLTAH</sequence>
<dbReference type="EMBL" id="ML977617">
    <property type="protein sequence ID" value="KAF1997119.1"/>
    <property type="molecule type" value="Genomic_DNA"/>
</dbReference>
<reference evidence="2" key="1">
    <citation type="journal article" date="2020" name="Stud. Mycol.">
        <title>101 Dothideomycetes genomes: a test case for predicting lifestyles and emergence of pathogens.</title>
        <authorList>
            <person name="Haridas S."/>
            <person name="Albert R."/>
            <person name="Binder M."/>
            <person name="Bloem J."/>
            <person name="Labutti K."/>
            <person name="Salamov A."/>
            <person name="Andreopoulos B."/>
            <person name="Baker S."/>
            <person name="Barry K."/>
            <person name="Bills G."/>
            <person name="Bluhm B."/>
            <person name="Cannon C."/>
            <person name="Castanera R."/>
            <person name="Culley D."/>
            <person name="Daum C."/>
            <person name="Ezra D."/>
            <person name="Gonzalez J."/>
            <person name="Henrissat B."/>
            <person name="Kuo A."/>
            <person name="Liang C."/>
            <person name="Lipzen A."/>
            <person name="Lutzoni F."/>
            <person name="Magnuson J."/>
            <person name="Mondo S."/>
            <person name="Nolan M."/>
            <person name="Ohm R."/>
            <person name="Pangilinan J."/>
            <person name="Park H.-J."/>
            <person name="Ramirez L."/>
            <person name="Alfaro M."/>
            <person name="Sun H."/>
            <person name="Tritt A."/>
            <person name="Yoshinaga Y."/>
            <person name="Zwiers L.-H."/>
            <person name="Turgeon B."/>
            <person name="Goodwin S."/>
            <person name="Spatafora J."/>
            <person name="Crous P."/>
            <person name="Grigoriev I."/>
        </authorList>
    </citation>
    <scope>NUCLEOTIDE SEQUENCE</scope>
    <source>
        <strain evidence="2">CBS 123094</strain>
    </source>
</reference>
<accession>A0A6A5W8N0</accession>
<protein>
    <submittedName>
        <fullName evidence="2">Uncharacterized protein</fullName>
    </submittedName>
</protein>
<evidence type="ECO:0000313" key="3">
    <source>
        <dbReference type="Proteomes" id="UP000799779"/>
    </source>
</evidence>
<organism evidence="2 3">
    <name type="scientific">Amniculicola lignicola CBS 123094</name>
    <dbReference type="NCBI Taxonomy" id="1392246"/>
    <lineage>
        <taxon>Eukaryota</taxon>
        <taxon>Fungi</taxon>
        <taxon>Dikarya</taxon>
        <taxon>Ascomycota</taxon>
        <taxon>Pezizomycotina</taxon>
        <taxon>Dothideomycetes</taxon>
        <taxon>Pleosporomycetidae</taxon>
        <taxon>Pleosporales</taxon>
        <taxon>Amniculicolaceae</taxon>
        <taxon>Amniculicola</taxon>
    </lineage>
</organism>
<feature type="region of interest" description="Disordered" evidence="1">
    <location>
        <begin position="18"/>
        <end position="60"/>
    </location>
</feature>
<evidence type="ECO:0000256" key="1">
    <source>
        <dbReference type="SAM" id="MobiDB-lite"/>
    </source>
</evidence>
<gene>
    <name evidence="2" type="ORF">P154DRAFT_525106</name>
</gene>
<feature type="region of interest" description="Disordered" evidence="1">
    <location>
        <begin position="133"/>
        <end position="155"/>
    </location>
</feature>
<name>A0A6A5W8N0_9PLEO</name>
<dbReference type="AlphaFoldDB" id="A0A6A5W8N0"/>
<evidence type="ECO:0000313" key="2">
    <source>
        <dbReference type="EMBL" id="KAF1997119.1"/>
    </source>
</evidence>